<dbReference type="SUPFAM" id="SSF53756">
    <property type="entry name" value="UDP-Glycosyltransferase/glycogen phosphorylase"/>
    <property type="match status" value="1"/>
</dbReference>
<dbReference type="Gene3D" id="3.40.50.2000">
    <property type="entry name" value="Glycogen Phosphorylase B"/>
    <property type="match status" value="2"/>
</dbReference>
<gene>
    <name evidence="5" type="ORF">J5N97_004207</name>
</gene>
<sequence length="472" mass="53861">MIDLGMLLAQHGALVTFMTTPVNASRIRTTINIARESGLPIRFLELHFPCRELGLPEGCENADVVSTQKHMFTFFEATRQLKQPLELYLREHKPPPSCIVSDFCQPWTRDLAQSFGIPRLTFFSMSNFAILCYYNIWHYKVYSDVISDDTQVFTVPGLTEKIVVTKAQAPGFFGGEGWEKVREEVREAEFEADGILVNSFHALEPSYFELYQKAMGKKVWTIGPLFLHKKDMACLATRGNRSSLDVDYCMQWLDSMKPRSVLYISFGSLTQVKPSQLMEIGKGLEASNYPFIWVIKNNESSQEIEEWLSGGYEERVSPRGIIVRGWAPQLMILSHSAVGGFLSHCGWNSTLEAICAGVPMITWPHFSEQFLNERFVVDVLRIGVSVGVKVPNVMMQAASKKMLIVNGEVLEKVMKKVMDEEEGMEKRRRVEEIRKVAREAMEVGGSSYENVMHLIHWFSNDDKKKCMKEEEY</sequence>
<dbReference type="FunFam" id="3.40.50.2000:FF:000047">
    <property type="entry name" value="Glycosyltransferase"/>
    <property type="match status" value="1"/>
</dbReference>
<dbReference type="GO" id="GO:0035251">
    <property type="term" value="F:UDP-glucosyltransferase activity"/>
    <property type="evidence" value="ECO:0007669"/>
    <property type="project" value="TreeGrafter"/>
</dbReference>
<dbReference type="Pfam" id="PF00201">
    <property type="entry name" value="UDPGT"/>
    <property type="match status" value="1"/>
</dbReference>
<dbReference type="OrthoDB" id="5835829at2759"/>
<evidence type="ECO:0000313" key="6">
    <source>
        <dbReference type="Proteomes" id="UP001085076"/>
    </source>
</evidence>
<evidence type="ECO:0000256" key="4">
    <source>
        <dbReference type="RuleBase" id="RU362057"/>
    </source>
</evidence>
<dbReference type="Proteomes" id="UP001085076">
    <property type="component" value="Miscellaneous, Linkage group lg01"/>
</dbReference>
<keyword evidence="3" id="KW-0328">Glycosyltransferase</keyword>
<comment type="caution">
    <text evidence="5">The sequence shown here is derived from an EMBL/GenBank/DDBJ whole genome shotgun (WGS) entry which is preliminary data.</text>
</comment>
<protein>
    <recommendedName>
        <fullName evidence="4">Glycosyltransferase</fullName>
        <ecNumber evidence="4">2.4.1.-</ecNumber>
    </recommendedName>
</protein>
<dbReference type="PROSITE" id="PS00375">
    <property type="entry name" value="UDPGT"/>
    <property type="match status" value="1"/>
</dbReference>
<organism evidence="5 6">
    <name type="scientific">Dioscorea zingiberensis</name>
    <dbReference type="NCBI Taxonomy" id="325984"/>
    <lineage>
        <taxon>Eukaryota</taxon>
        <taxon>Viridiplantae</taxon>
        <taxon>Streptophyta</taxon>
        <taxon>Embryophyta</taxon>
        <taxon>Tracheophyta</taxon>
        <taxon>Spermatophyta</taxon>
        <taxon>Magnoliopsida</taxon>
        <taxon>Liliopsida</taxon>
        <taxon>Dioscoreales</taxon>
        <taxon>Dioscoreaceae</taxon>
        <taxon>Dioscorea</taxon>
    </lineage>
</organism>
<proteinExistence type="inferred from homology"/>
<evidence type="ECO:0000256" key="1">
    <source>
        <dbReference type="ARBA" id="ARBA00009995"/>
    </source>
</evidence>
<keyword evidence="2 3" id="KW-0808">Transferase</keyword>
<name>A0A9D5D5Q3_9LILI</name>
<keyword evidence="6" id="KW-1185">Reference proteome</keyword>
<dbReference type="CDD" id="cd03784">
    <property type="entry name" value="GT1_Gtf-like"/>
    <property type="match status" value="1"/>
</dbReference>
<dbReference type="PANTHER" id="PTHR48047:SF182">
    <property type="entry name" value="GLYCOSYLTRANSFERASE"/>
    <property type="match status" value="1"/>
</dbReference>
<reference evidence="5" key="2">
    <citation type="journal article" date="2022" name="Hortic Res">
        <title>The genome of Dioscorea zingiberensis sheds light on the biosynthesis, origin and evolution of the medicinally important diosgenin saponins.</title>
        <authorList>
            <person name="Li Y."/>
            <person name="Tan C."/>
            <person name="Li Z."/>
            <person name="Guo J."/>
            <person name="Li S."/>
            <person name="Chen X."/>
            <person name="Wang C."/>
            <person name="Dai X."/>
            <person name="Yang H."/>
            <person name="Song W."/>
            <person name="Hou L."/>
            <person name="Xu J."/>
            <person name="Tong Z."/>
            <person name="Xu A."/>
            <person name="Yuan X."/>
            <person name="Wang W."/>
            <person name="Yang Q."/>
            <person name="Chen L."/>
            <person name="Sun Z."/>
            <person name="Wang K."/>
            <person name="Pan B."/>
            <person name="Chen J."/>
            <person name="Bao Y."/>
            <person name="Liu F."/>
            <person name="Qi X."/>
            <person name="Gang D.R."/>
            <person name="Wen J."/>
            <person name="Li J."/>
        </authorList>
    </citation>
    <scope>NUCLEOTIDE SEQUENCE</scope>
    <source>
        <strain evidence="5">Dzin_1.0</strain>
    </source>
</reference>
<dbReference type="EMBL" id="JAGGNH010000001">
    <property type="protein sequence ID" value="KAJ0985851.1"/>
    <property type="molecule type" value="Genomic_DNA"/>
</dbReference>
<reference evidence="5" key="1">
    <citation type="submission" date="2021-03" db="EMBL/GenBank/DDBJ databases">
        <authorList>
            <person name="Li Z."/>
            <person name="Yang C."/>
        </authorList>
    </citation>
    <scope>NUCLEOTIDE SEQUENCE</scope>
    <source>
        <strain evidence="5">Dzin_1.0</strain>
        <tissue evidence="5">Leaf</tissue>
    </source>
</reference>
<dbReference type="PANTHER" id="PTHR48047">
    <property type="entry name" value="GLYCOSYLTRANSFERASE"/>
    <property type="match status" value="1"/>
</dbReference>
<dbReference type="EC" id="2.4.1.-" evidence="4"/>
<evidence type="ECO:0000256" key="3">
    <source>
        <dbReference type="RuleBase" id="RU003718"/>
    </source>
</evidence>
<evidence type="ECO:0000313" key="5">
    <source>
        <dbReference type="EMBL" id="KAJ0985851.1"/>
    </source>
</evidence>
<dbReference type="InterPro" id="IPR002213">
    <property type="entry name" value="UDP_glucos_trans"/>
</dbReference>
<accession>A0A9D5D5Q3</accession>
<evidence type="ECO:0000256" key="2">
    <source>
        <dbReference type="ARBA" id="ARBA00022679"/>
    </source>
</evidence>
<dbReference type="AlphaFoldDB" id="A0A9D5D5Q3"/>
<dbReference type="InterPro" id="IPR035595">
    <property type="entry name" value="UDP_glycos_trans_CS"/>
</dbReference>
<comment type="similarity">
    <text evidence="1 3">Belongs to the UDP-glycosyltransferase family.</text>
</comment>